<feature type="chain" id="PRO_5041119321" evidence="5">
    <location>
        <begin position="21"/>
        <end position="330"/>
    </location>
</feature>
<dbReference type="GO" id="GO:1901678">
    <property type="term" value="P:iron coordination entity transport"/>
    <property type="evidence" value="ECO:0007669"/>
    <property type="project" value="UniProtKB-ARBA"/>
</dbReference>
<dbReference type="PANTHER" id="PTHR30532:SF24">
    <property type="entry name" value="FERRIC ENTEROBACTIN-BINDING PERIPLASMIC PROTEIN FEPB"/>
    <property type="match status" value="1"/>
</dbReference>
<feature type="domain" description="Fe/B12 periplasmic-binding" evidence="6">
    <location>
        <begin position="59"/>
        <end position="329"/>
    </location>
</feature>
<dbReference type="EMBL" id="MRBO01000641">
    <property type="protein sequence ID" value="KAB2582773.1"/>
    <property type="molecule type" value="Genomic_DNA"/>
</dbReference>
<evidence type="ECO:0000256" key="1">
    <source>
        <dbReference type="ARBA" id="ARBA00004196"/>
    </source>
</evidence>
<dbReference type="AlphaFoldDB" id="A0A0C2VRB6"/>
<dbReference type="PANTHER" id="PTHR30532">
    <property type="entry name" value="IRON III DICITRATE-BINDING PERIPLASMIC PROTEIN"/>
    <property type="match status" value="1"/>
</dbReference>
<dbReference type="CDD" id="cd01146">
    <property type="entry name" value="FhuD"/>
    <property type="match status" value="1"/>
</dbReference>
<evidence type="ECO:0000256" key="2">
    <source>
        <dbReference type="ARBA" id="ARBA00008814"/>
    </source>
</evidence>
<comment type="similarity">
    <text evidence="2">Belongs to the bacterial solute-binding protein 8 family.</text>
</comment>
<gene>
    <name evidence="7" type="ORF">BS297_24010</name>
    <name evidence="8" type="ORF">QIE55_08210</name>
</gene>
<keyword evidence="3" id="KW-0813">Transport</keyword>
<dbReference type="Proteomes" id="UP001230933">
    <property type="component" value="Chromosome"/>
</dbReference>
<dbReference type="OMA" id="MDYAMAT"/>
<dbReference type="Gene3D" id="3.40.50.1980">
    <property type="entry name" value="Nitrogenase molybdenum iron protein domain"/>
    <property type="match status" value="2"/>
</dbReference>
<dbReference type="PROSITE" id="PS51257">
    <property type="entry name" value="PROKAR_LIPOPROTEIN"/>
    <property type="match status" value="1"/>
</dbReference>
<evidence type="ECO:0000256" key="5">
    <source>
        <dbReference type="SAM" id="SignalP"/>
    </source>
</evidence>
<feature type="signal peptide" evidence="5">
    <location>
        <begin position="1"/>
        <end position="20"/>
    </location>
</feature>
<organism evidence="7 9">
    <name type="scientific">Rhodococcus erythropolis</name>
    <name type="common">Arthrobacter picolinophilus</name>
    <dbReference type="NCBI Taxonomy" id="1833"/>
    <lineage>
        <taxon>Bacteria</taxon>
        <taxon>Bacillati</taxon>
        <taxon>Actinomycetota</taxon>
        <taxon>Actinomycetes</taxon>
        <taxon>Mycobacteriales</taxon>
        <taxon>Nocardiaceae</taxon>
        <taxon>Rhodococcus</taxon>
        <taxon>Rhodococcus erythropolis group</taxon>
    </lineage>
</organism>
<evidence type="ECO:0000313" key="8">
    <source>
        <dbReference type="EMBL" id="WGV51184.2"/>
    </source>
</evidence>
<dbReference type="SUPFAM" id="SSF53807">
    <property type="entry name" value="Helical backbone' metal receptor"/>
    <property type="match status" value="1"/>
</dbReference>
<accession>A0A0C2VRB6</accession>
<dbReference type="GO" id="GO:0030288">
    <property type="term" value="C:outer membrane-bounded periplasmic space"/>
    <property type="evidence" value="ECO:0007669"/>
    <property type="project" value="TreeGrafter"/>
</dbReference>
<sequence>MKTRSVLLAACVALTLSACGTSGDSGSDTEASGAAEAGAFPVTVDHAYGSTTIDAEPMRIVTIGWSGQDAVIALNKVPVAMESFSGDGIENNILPWDASRLNGAKPVLMTTNPDIPFEQILGLDPDVILAVYSGIDEGEYKRLSDIAPTVAFPDQPWDTAWDKQMSMIGAALGQPEQAQTLIDETGAYFEKQAADHPQFQGKTATYAMRTDEGLIVFCGTDPRIRLLGQLGVKTSPGVDAVCTSGDSSVSVGMESIDTLDADVFILVDADGTNLDKLMSFGPFANMTSVSNGRLVRLVGMDYAMATSAPTVLSVPYAFDEFIAQLSDKLS</sequence>
<evidence type="ECO:0000313" key="9">
    <source>
        <dbReference type="Proteomes" id="UP000325576"/>
    </source>
</evidence>
<dbReference type="Pfam" id="PF01497">
    <property type="entry name" value="Peripla_BP_2"/>
    <property type="match status" value="1"/>
</dbReference>
<evidence type="ECO:0000256" key="4">
    <source>
        <dbReference type="ARBA" id="ARBA00022729"/>
    </source>
</evidence>
<dbReference type="EMBL" id="CP124545">
    <property type="protein sequence ID" value="WGV51184.2"/>
    <property type="molecule type" value="Genomic_DNA"/>
</dbReference>
<evidence type="ECO:0000259" key="6">
    <source>
        <dbReference type="PROSITE" id="PS50983"/>
    </source>
</evidence>
<evidence type="ECO:0000256" key="3">
    <source>
        <dbReference type="ARBA" id="ARBA00022448"/>
    </source>
</evidence>
<dbReference type="PROSITE" id="PS50983">
    <property type="entry name" value="FE_B12_PBP"/>
    <property type="match status" value="1"/>
</dbReference>
<dbReference type="Proteomes" id="UP000325576">
    <property type="component" value="Unassembled WGS sequence"/>
</dbReference>
<dbReference type="InterPro" id="IPR051313">
    <property type="entry name" value="Bact_iron-sidero_bind"/>
</dbReference>
<dbReference type="RefSeq" id="WP_019744462.1">
    <property type="nucleotide sequence ID" value="NZ_CP070870.1"/>
</dbReference>
<evidence type="ECO:0000313" key="7">
    <source>
        <dbReference type="EMBL" id="KAB2582773.1"/>
    </source>
</evidence>
<name>A0A0C2VRB6_RHOER</name>
<dbReference type="InterPro" id="IPR002491">
    <property type="entry name" value="ABC_transptr_periplasmic_BD"/>
</dbReference>
<reference evidence="7 9" key="1">
    <citation type="journal article" date="2017" name="Poromechanics V (2013)">
        <title>Genomic Characterization of the Arsenic-Tolerant Actinobacterium, &lt;i&gt;Rhodococcus erythropolis&lt;/i&gt; S43.</title>
        <authorList>
            <person name="Retamal-Morales G."/>
            <person name="Mehnert M."/>
            <person name="Schwabe R."/>
            <person name="Tischler D."/>
            <person name="Schloemann M."/>
            <person name="Levican G.J."/>
        </authorList>
    </citation>
    <scope>NUCLEOTIDE SEQUENCE [LARGE SCALE GENOMIC DNA]</scope>
    <source>
        <strain evidence="7 9">S43</strain>
    </source>
</reference>
<proteinExistence type="inferred from homology"/>
<protein>
    <submittedName>
        <fullName evidence="7 8">ABC transporter substrate-binding protein</fullName>
    </submittedName>
</protein>
<reference evidence="8" key="2">
    <citation type="submission" date="2023-08" db="EMBL/GenBank/DDBJ databases">
        <title>Isolation and Characterization of Rhodococcus erythropolis MGMM8.</title>
        <authorList>
            <person name="Diabankana R.G.C."/>
            <person name="Afordoanyi D.M."/>
            <person name="Validov S.Z."/>
        </authorList>
    </citation>
    <scope>NUCLEOTIDE SEQUENCE</scope>
    <source>
        <strain evidence="8">MGMM8</strain>
    </source>
</reference>
<comment type="subcellular location">
    <subcellularLocation>
        <location evidence="1">Cell envelope</location>
    </subcellularLocation>
</comment>
<keyword evidence="4 5" id="KW-0732">Signal</keyword>